<evidence type="ECO:0000313" key="3">
    <source>
        <dbReference type="EMBL" id="KAK9692512.1"/>
    </source>
</evidence>
<dbReference type="EMBL" id="JASPKY010000578">
    <property type="protein sequence ID" value="KAK9692513.1"/>
    <property type="molecule type" value="Genomic_DNA"/>
</dbReference>
<feature type="coiled-coil region" evidence="1">
    <location>
        <begin position="41"/>
        <end position="186"/>
    </location>
</feature>
<evidence type="ECO:0000256" key="2">
    <source>
        <dbReference type="SAM" id="SignalP"/>
    </source>
</evidence>
<accession>A0AAW1IRQ2</accession>
<reference evidence="3 4" key="2">
    <citation type="journal article" date="2024" name="BMC Genomics">
        <title>De novo assembly and annotation of Popillia japonica's genome with initial clues to its potential as an invasive pest.</title>
        <authorList>
            <person name="Cucini C."/>
            <person name="Boschi S."/>
            <person name="Funari R."/>
            <person name="Cardaioli E."/>
            <person name="Iannotti N."/>
            <person name="Marturano G."/>
            <person name="Paoli F."/>
            <person name="Bruttini M."/>
            <person name="Carapelli A."/>
            <person name="Frati F."/>
            <person name="Nardi F."/>
        </authorList>
    </citation>
    <scope>NUCLEOTIDE SEQUENCE [LARGE SCALE GENOMIC DNA]</scope>
    <source>
        <strain evidence="3">DMR45628</strain>
    </source>
</reference>
<dbReference type="GO" id="GO:0010824">
    <property type="term" value="P:regulation of centrosome duplication"/>
    <property type="evidence" value="ECO:0007669"/>
    <property type="project" value="TreeGrafter"/>
</dbReference>
<dbReference type="GO" id="GO:0035735">
    <property type="term" value="P:intraciliary transport involved in cilium assembly"/>
    <property type="evidence" value="ECO:0007669"/>
    <property type="project" value="InterPro"/>
</dbReference>
<sequence>MFLACTHLALACTHLALACTIKLRANTPVAGKLAPFLWGVLGRIREKFENEIRDLEQSEKQTNAKYTETKSKLLESEDTIIALRANVKLLEKQLKENREVLSKMTDERSQLKDIVRKEMKQDLSSLEKEVARLKEEKDKELQQVYSRVKLAVAKKDEVLSELTRDHAALQEKCVYLESMLEQQRKEYLIK</sequence>
<dbReference type="AlphaFoldDB" id="A0AAW1IRQ2"/>
<gene>
    <name evidence="3" type="ORF">QE152_g35096</name>
</gene>
<keyword evidence="1" id="KW-0175">Coiled coil</keyword>
<dbReference type="PANTHER" id="PTHR31540">
    <property type="entry name" value="CENTROSOMAL PROTEIN OF 131 KDA"/>
    <property type="match status" value="1"/>
</dbReference>
<evidence type="ECO:0000313" key="4">
    <source>
        <dbReference type="Proteomes" id="UP001458880"/>
    </source>
</evidence>
<dbReference type="InterPro" id="IPR030465">
    <property type="entry name" value="CEP131"/>
</dbReference>
<dbReference type="GO" id="GO:0005929">
    <property type="term" value="C:cilium"/>
    <property type="evidence" value="ECO:0007669"/>
    <property type="project" value="GOC"/>
</dbReference>
<dbReference type="EMBL" id="JASPKY010000578">
    <property type="protein sequence ID" value="KAK9692512.1"/>
    <property type="molecule type" value="Genomic_DNA"/>
</dbReference>
<feature type="signal peptide" evidence="2">
    <location>
        <begin position="1"/>
        <end position="18"/>
    </location>
</feature>
<feature type="chain" id="PRO_5044717826" evidence="2">
    <location>
        <begin position="19"/>
        <end position="190"/>
    </location>
</feature>
<keyword evidence="2" id="KW-0732">Signal</keyword>
<organism evidence="3 4">
    <name type="scientific">Popillia japonica</name>
    <name type="common">Japanese beetle</name>
    <dbReference type="NCBI Taxonomy" id="7064"/>
    <lineage>
        <taxon>Eukaryota</taxon>
        <taxon>Metazoa</taxon>
        <taxon>Ecdysozoa</taxon>
        <taxon>Arthropoda</taxon>
        <taxon>Hexapoda</taxon>
        <taxon>Insecta</taxon>
        <taxon>Pterygota</taxon>
        <taxon>Neoptera</taxon>
        <taxon>Endopterygota</taxon>
        <taxon>Coleoptera</taxon>
        <taxon>Polyphaga</taxon>
        <taxon>Scarabaeiformia</taxon>
        <taxon>Scarabaeidae</taxon>
        <taxon>Rutelinae</taxon>
        <taxon>Popillia</taxon>
    </lineage>
</organism>
<reference evidence="3" key="1">
    <citation type="submission" date="2023-05" db="EMBL/GenBank/DDBJ databases">
        <authorList>
            <person name="Nardi F."/>
            <person name="Carapelli A."/>
            <person name="Cucini C."/>
        </authorList>
    </citation>
    <scope>NUCLEOTIDE SEQUENCE</scope>
    <source>
        <strain evidence="3">DMR45628</strain>
        <tissue evidence="3">Testes</tissue>
    </source>
</reference>
<name>A0AAW1IRQ2_POPJA</name>
<keyword evidence="4" id="KW-1185">Reference proteome</keyword>
<evidence type="ECO:0000256" key="1">
    <source>
        <dbReference type="SAM" id="Coils"/>
    </source>
</evidence>
<dbReference type="GO" id="GO:0034451">
    <property type="term" value="C:centriolar satellite"/>
    <property type="evidence" value="ECO:0007669"/>
    <property type="project" value="TreeGrafter"/>
</dbReference>
<dbReference type="Proteomes" id="UP001458880">
    <property type="component" value="Unassembled WGS sequence"/>
</dbReference>
<proteinExistence type="predicted"/>
<dbReference type="PANTHER" id="PTHR31540:SF1">
    <property type="entry name" value="CENTROSOMAL PROTEIN OF 131 KDA"/>
    <property type="match status" value="1"/>
</dbReference>
<protein>
    <submittedName>
        <fullName evidence="3">Uncharacterized protein</fullName>
    </submittedName>
</protein>
<comment type="caution">
    <text evidence="3">The sequence shown here is derived from an EMBL/GenBank/DDBJ whole genome shotgun (WGS) entry which is preliminary data.</text>
</comment>